<proteinExistence type="predicted"/>
<dbReference type="AlphaFoldDB" id="A0A2Z4FHV2"/>
<organism evidence="1 2">
    <name type="scientific">Bradymonas sediminis</name>
    <dbReference type="NCBI Taxonomy" id="1548548"/>
    <lineage>
        <taxon>Bacteria</taxon>
        <taxon>Deltaproteobacteria</taxon>
        <taxon>Bradymonadales</taxon>
        <taxon>Bradymonadaceae</taxon>
        <taxon>Bradymonas</taxon>
    </lineage>
</organism>
<accession>A0A2Z4FHV2</accession>
<dbReference type="Proteomes" id="UP000249799">
    <property type="component" value="Chromosome"/>
</dbReference>
<dbReference type="EMBL" id="CP030032">
    <property type="protein sequence ID" value="AWV88572.1"/>
    <property type="molecule type" value="Genomic_DNA"/>
</dbReference>
<name>A0A2Z4FHV2_9DELT</name>
<gene>
    <name evidence="1" type="ORF">DN745_04160</name>
</gene>
<evidence type="ECO:0008006" key="3">
    <source>
        <dbReference type="Google" id="ProtNLM"/>
    </source>
</evidence>
<evidence type="ECO:0000313" key="1">
    <source>
        <dbReference type="EMBL" id="AWV88572.1"/>
    </source>
</evidence>
<dbReference type="Gene3D" id="2.120.10.30">
    <property type="entry name" value="TolB, C-terminal domain"/>
    <property type="match status" value="1"/>
</dbReference>
<evidence type="ECO:0000313" key="2">
    <source>
        <dbReference type="Proteomes" id="UP000249799"/>
    </source>
</evidence>
<dbReference type="SUPFAM" id="SSF82171">
    <property type="entry name" value="DPP6 N-terminal domain-like"/>
    <property type="match status" value="1"/>
</dbReference>
<dbReference type="InterPro" id="IPR011042">
    <property type="entry name" value="6-blade_b-propeller_TolB-like"/>
</dbReference>
<dbReference type="KEGG" id="bsed:DN745_04160"/>
<reference evidence="1 2" key="1">
    <citation type="submission" date="2018-06" db="EMBL/GenBank/DDBJ databases">
        <title>Lujinxingia sediminis gen. nov. sp. nov., a new facultative anaerobic member of the class Deltaproteobacteria, and proposal of Lujinxingaceae fam. nov.</title>
        <authorList>
            <person name="Guo L.-Y."/>
            <person name="Li C.-M."/>
            <person name="Wang S."/>
            <person name="Du Z.-J."/>
        </authorList>
    </citation>
    <scope>NUCLEOTIDE SEQUENCE [LARGE SCALE GENOMIC DNA]</scope>
    <source>
        <strain evidence="1 2">FA350</strain>
    </source>
</reference>
<dbReference type="RefSeq" id="WP_111332440.1">
    <property type="nucleotide sequence ID" value="NZ_CP030032.1"/>
</dbReference>
<dbReference type="PROSITE" id="PS51257">
    <property type="entry name" value="PROKAR_LIPOPROTEIN"/>
    <property type="match status" value="1"/>
</dbReference>
<dbReference type="OrthoDB" id="5494931at2"/>
<protein>
    <recommendedName>
        <fullName evidence="3">Dipeptidylpeptidase IV N-terminal domain-containing protein</fullName>
    </recommendedName>
</protein>
<sequence>MMKHPNRYAARLRFLIVMGFLGVFVSGCGGSMGTLENERADSIEAFDEDLDVFYKGADDPGIWRVALGDGSKEKLFDKKYSLIDVSLARDIWVFNDSDLNFYMQRPGDRNPEKFKAFEGLLGQAAIAPDASRVALTRIRHLDGPTNEMGDSRIYFVDLNDLKITKIETPIRSWMTQLSWSRDGRSLIVGTFDQELWRVDPSSGASTEVADPQELVGQYHPKAGGSAQTTCPGEGGATLVQSEWGADEGIALELADGTSSPLVTISGRERGFHDYQATVSTFFFTPSCKNVVFAYDTRVWIVSVETLLAYEITAGRYPFLL</sequence>
<keyword evidence="2" id="KW-1185">Reference proteome</keyword>